<dbReference type="AlphaFoldDB" id="A0A0A6UM99"/>
<protein>
    <submittedName>
        <fullName evidence="2">Uncharacterized protein</fullName>
    </submittedName>
</protein>
<keyword evidence="3" id="KW-1185">Reference proteome</keyword>
<dbReference type="Proteomes" id="UP000054537">
    <property type="component" value="Unassembled WGS sequence"/>
</dbReference>
<sequence length="375" mass="37448">MTLVFPAAVPLPVTLDVAVLACGVRELTDSPAAVRVPAVPAARMRAGAAATIPAFLPAVPPDPGTAAVPCRATPDDDFADGAAARGFTIPDPAVFPRPLTPAFAVCFSTRCLPTTRLPATCSATDRTPAFFGSAAFAAPRLPTFTGPAEAAAVPRFPTFVTAAEFAAVPRLPAFVTAAGTAAVFRPRVVATGSATVASARFARTVAARPGATADGFTPFGAALVFLATAPLPPAAPVPETGFLPAPATGFLTAWEAGSLPALETGFVPAPDAGFLPEPAAAAADTADVFAVDRLSWRVFAPEAPEAPVEPEAPEAPEAAEAPEATPAALADAAGVAAARLPVPEAVVLGLRPAPEAAGLVGAFLAAGIEVFLLAE</sequence>
<accession>A0A0A6UM99</accession>
<proteinExistence type="predicted"/>
<evidence type="ECO:0000313" key="3">
    <source>
        <dbReference type="Proteomes" id="UP000054537"/>
    </source>
</evidence>
<reference evidence="2 3" key="1">
    <citation type="submission" date="2014-10" db="EMBL/GenBank/DDBJ databases">
        <title>Draft genome sequence of Actinoplanes utahensis NRRL 12052.</title>
        <authorList>
            <person name="Velasco-Bucheli B."/>
            <person name="del Cerro C."/>
            <person name="Hormigo D."/>
            <person name="Garcia J.L."/>
            <person name="Acebal C."/>
            <person name="Arroyo M."/>
            <person name="de la Mata I."/>
        </authorList>
    </citation>
    <scope>NUCLEOTIDE SEQUENCE [LARGE SCALE GENOMIC DNA]</scope>
    <source>
        <strain evidence="2 3">NRRL 12052</strain>
    </source>
</reference>
<dbReference type="EMBL" id="JRTT01000017">
    <property type="protein sequence ID" value="KHD76561.1"/>
    <property type="molecule type" value="Genomic_DNA"/>
</dbReference>
<organism evidence="2 3">
    <name type="scientific">Actinoplanes utahensis</name>
    <dbReference type="NCBI Taxonomy" id="1869"/>
    <lineage>
        <taxon>Bacteria</taxon>
        <taxon>Bacillati</taxon>
        <taxon>Actinomycetota</taxon>
        <taxon>Actinomycetes</taxon>
        <taxon>Micromonosporales</taxon>
        <taxon>Micromonosporaceae</taxon>
        <taxon>Actinoplanes</taxon>
    </lineage>
</organism>
<comment type="caution">
    <text evidence="2">The sequence shown here is derived from an EMBL/GenBank/DDBJ whole genome shotgun (WGS) entry which is preliminary data.</text>
</comment>
<name>A0A0A6UM99_ACTUT</name>
<evidence type="ECO:0000313" key="2">
    <source>
        <dbReference type="EMBL" id="KHD76561.1"/>
    </source>
</evidence>
<feature type="compositionally biased region" description="Low complexity" evidence="1">
    <location>
        <begin position="315"/>
        <end position="326"/>
    </location>
</feature>
<evidence type="ECO:0000256" key="1">
    <source>
        <dbReference type="SAM" id="MobiDB-lite"/>
    </source>
</evidence>
<gene>
    <name evidence="2" type="ORF">MB27_16280</name>
</gene>
<feature type="region of interest" description="Disordered" evidence="1">
    <location>
        <begin position="303"/>
        <end position="326"/>
    </location>
</feature>